<accession>A0A7W9AZW6</accession>
<protein>
    <submittedName>
        <fullName evidence="10">Lipoprotein-releasing system permease protein</fullName>
    </submittedName>
</protein>
<feature type="transmembrane region" description="Helical" evidence="7">
    <location>
        <begin position="20"/>
        <end position="40"/>
    </location>
</feature>
<dbReference type="Pfam" id="PF12704">
    <property type="entry name" value="MacB_PCD"/>
    <property type="match status" value="1"/>
</dbReference>
<evidence type="ECO:0000256" key="1">
    <source>
        <dbReference type="ARBA" id="ARBA00004651"/>
    </source>
</evidence>
<organism evidence="10 11">
    <name type="scientific">Brucella daejeonensis</name>
    <dbReference type="NCBI Taxonomy" id="659015"/>
    <lineage>
        <taxon>Bacteria</taxon>
        <taxon>Pseudomonadati</taxon>
        <taxon>Pseudomonadota</taxon>
        <taxon>Alphaproteobacteria</taxon>
        <taxon>Hyphomicrobiales</taxon>
        <taxon>Brucellaceae</taxon>
        <taxon>Brucella/Ochrobactrum group</taxon>
        <taxon>Brucella</taxon>
    </lineage>
</organism>
<evidence type="ECO:0000256" key="4">
    <source>
        <dbReference type="ARBA" id="ARBA00022692"/>
    </source>
</evidence>
<dbReference type="EMBL" id="JACIJG010000016">
    <property type="protein sequence ID" value="MBB5703675.1"/>
    <property type="molecule type" value="Genomic_DNA"/>
</dbReference>
<gene>
    <name evidence="10" type="ORF">FHS76_003584</name>
</gene>
<dbReference type="AlphaFoldDB" id="A0A7W9AZW6"/>
<dbReference type="InterPro" id="IPR051447">
    <property type="entry name" value="Lipoprotein-release_system"/>
</dbReference>
<feature type="transmembrane region" description="Helical" evidence="7">
    <location>
        <begin position="277"/>
        <end position="298"/>
    </location>
</feature>
<evidence type="ECO:0000256" key="2">
    <source>
        <dbReference type="ARBA" id="ARBA00005236"/>
    </source>
</evidence>
<comment type="caution">
    <text evidence="10">The sequence shown here is derived from an EMBL/GenBank/DDBJ whole genome shotgun (WGS) entry which is preliminary data.</text>
</comment>
<sequence length="413" mass="43738">MRLILEIAFTHIAGRGRQTLVAVIGVAVGVGFSIAMAALMQGGQDDFVRQLVDTMPHVQVTDDRRAARRQPAEDAFDAVAISGLRPRDDRRGIINPTAALTWLEGWIPGRFAASLKLQGVIRYSGREVGAAVIGIDPKAEPGVSPIVDDFRAGSFATLAASGNNVVIGDTMAGRLGAGPGDTITAVSSEGLSRDFKIAGLFHTGTTARDEGEAYVLLKNAQILSVRPNAINQINIKLDDPNGAPAVARRVEAELGYKAVAWQDANESILQALVVRNVIMYTVVAAIMLVAGFGIFNIISTITHEKARDIAIMKSLGFAEADMRRLFLLEGVAIGTAGSAAGWIVGFALVYALSLIRFEIAATGQEMTHLPIAWSMLHYLIASGFALGSAAVAGYLPARRAARVNPVDIIRGAT</sequence>
<comment type="similarity">
    <text evidence="2">Belongs to the ABC-4 integral membrane protein family. LolC/E subfamily.</text>
</comment>
<evidence type="ECO:0000256" key="3">
    <source>
        <dbReference type="ARBA" id="ARBA00022475"/>
    </source>
</evidence>
<dbReference type="RefSeq" id="WP_183655778.1">
    <property type="nucleotide sequence ID" value="NZ_JACIJG010000016.1"/>
</dbReference>
<reference evidence="10 11" key="1">
    <citation type="submission" date="2020-08" db="EMBL/GenBank/DDBJ databases">
        <title>Genomic Encyclopedia of Type Strains, Phase IV (KMG-IV): sequencing the most valuable type-strain genomes for metagenomic binning, comparative biology and taxonomic classification.</title>
        <authorList>
            <person name="Goeker M."/>
        </authorList>
    </citation>
    <scope>NUCLEOTIDE SEQUENCE [LARGE SCALE GENOMIC DNA]</scope>
    <source>
        <strain evidence="10 11">DSM 26944</strain>
    </source>
</reference>
<evidence type="ECO:0000259" key="8">
    <source>
        <dbReference type="Pfam" id="PF02687"/>
    </source>
</evidence>
<name>A0A7W9AZW6_9HYPH</name>
<dbReference type="PANTHER" id="PTHR30489:SF0">
    <property type="entry name" value="LIPOPROTEIN-RELEASING SYSTEM TRANSMEMBRANE PROTEIN LOLE"/>
    <property type="match status" value="1"/>
</dbReference>
<feature type="domain" description="ABC3 transporter permease C-terminal" evidence="8">
    <location>
        <begin position="281"/>
        <end position="405"/>
    </location>
</feature>
<evidence type="ECO:0000256" key="6">
    <source>
        <dbReference type="ARBA" id="ARBA00023136"/>
    </source>
</evidence>
<dbReference type="GO" id="GO:0044874">
    <property type="term" value="P:lipoprotein localization to outer membrane"/>
    <property type="evidence" value="ECO:0007669"/>
    <property type="project" value="TreeGrafter"/>
</dbReference>
<dbReference type="Pfam" id="PF02687">
    <property type="entry name" value="FtsX"/>
    <property type="match status" value="1"/>
</dbReference>
<keyword evidence="5 7" id="KW-1133">Transmembrane helix</keyword>
<evidence type="ECO:0000313" key="11">
    <source>
        <dbReference type="Proteomes" id="UP000555546"/>
    </source>
</evidence>
<evidence type="ECO:0000259" key="9">
    <source>
        <dbReference type="Pfam" id="PF12704"/>
    </source>
</evidence>
<dbReference type="Proteomes" id="UP000555546">
    <property type="component" value="Unassembled WGS sequence"/>
</dbReference>
<evidence type="ECO:0000256" key="5">
    <source>
        <dbReference type="ARBA" id="ARBA00022989"/>
    </source>
</evidence>
<dbReference type="InterPro" id="IPR003838">
    <property type="entry name" value="ABC3_permease_C"/>
</dbReference>
<proteinExistence type="inferred from homology"/>
<keyword evidence="6 7" id="KW-0472">Membrane</keyword>
<dbReference type="PANTHER" id="PTHR30489">
    <property type="entry name" value="LIPOPROTEIN-RELEASING SYSTEM TRANSMEMBRANE PROTEIN LOLE"/>
    <property type="match status" value="1"/>
</dbReference>
<keyword evidence="11" id="KW-1185">Reference proteome</keyword>
<keyword evidence="10" id="KW-0449">Lipoprotein</keyword>
<keyword evidence="4 7" id="KW-0812">Transmembrane</keyword>
<evidence type="ECO:0000256" key="7">
    <source>
        <dbReference type="SAM" id="Phobius"/>
    </source>
</evidence>
<keyword evidence="3" id="KW-1003">Cell membrane</keyword>
<comment type="subcellular location">
    <subcellularLocation>
        <location evidence="1">Cell membrane</location>
        <topology evidence="1">Multi-pass membrane protein</topology>
    </subcellularLocation>
</comment>
<feature type="transmembrane region" description="Helical" evidence="7">
    <location>
        <begin position="331"/>
        <end position="355"/>
    </location>
</feature>
<dbReference type="InterPro" id="IPR025857">
    <property type="entry name" value="MacB_PCD"/>
</dbReference>
<feature type="transmembrane region" description="Helical" evidence="7">
    <location>
        <begin position="375"/>
        <end position="395"/>
    </location>
</feature>
<dbReference type="GO" id="GO:0098797">
    <property type="term" value="C:plasma membrane protein complex"/>
    <property type="evidence" value="ECO:0007669"/>
    <property type="project" value="TreeGrafter"/>
</dbReference>
<feature type="domain" description="MacB-like periplasmic core" evidence="9">
    <location>
        <begin position="19"/>
        <end position="252"/>
    </location>
</feature>
<evidence type="ECO:0000313" key="10">
    <source>
        <dbReference type="EMBL" id="MBB5703675.1"/>
    </source>
</evidence>